<organism evidence="2 3">
    <name type="scientific">Trifolium medium</name>
    <dbReference type="NCBI Taxonomy" id="97028"/>
    <lineage>
        <taxon>Eukaryota</taxon>
        <taxon>Viridiplantae</taxon>
        <taxon>Streptophyta</taxon>
        <taxon>Embryophyta</taxon>
        <taxon>Tracheophyta</taxon>
        <taxon>Spermatophyta</taxon>
        <taxon>Magnoliopsida</taxon>
        <taxon>eudicotyledons</taxon>
        <taxon>Gunneridae</taxon>
        <taxon>Pentapetalae</taxon>
        <taxon>rosids</taxon>
        <taxon>fabids</taxon>
        <taxon>Fabales</taxon>
        <taxon>Fabaceae</taxon>
        <taxon>Papilionoideae</taxon>
        <taxon>50 kb inversion clade</taxon>
        <taxon>NPAAA clade</taxon>
        <taxon>Hologalegina</taxon>
        <taxon>IRL clade</taxon>
        <taxon>Trifolieae</taxon>
        <taxon>Trifolium</taxon>
    </lineage>
</organism>
<feature type="non-terminal residue" evidence="2">
    <location>
        <position position="78"/>
    </location>
</feature>
<sequence length="78" mass="8930">AQREKQHLEDIAAVMRMLETALVLGKERGSSTRELGKLRARCDKLEAELIGHENELTDLREKKRVFGEQTTGLRLARE</sequence>
<comment type="caution">
    <text evidence="2">The sequence shown here is derived from an EMBL/GenBank/DDBJ whole genome shotgun (WGS) entry which is preliminary data.</text>
</comment>
<keyword evidence="3" id="KW-1185">Reference proteome</keyword>
<name>A0A392ULF0_9FABA</name>
<keyword evidence="1" id="KW-0175">Coiled coil</keyword>
<dbReference type="AlphaFoldDB" id="A0A392ULF0"/>
<evidence type="ECO:0000313" key="2">
    <source>
        <dbReference type="EMBL" id="MCI74449.1"/>
    </source>
</evidence>
<feature type="coiled-coil region" evidence="1">
    <location>
        <begin position="28"/>
        <end position="62"/>
    </location>
</feature>
<feature type="non-terminal residue" evidence="2">
    <location>
        <position position="1"/>
    </location>
</feature>
<evidence type="ECO:0000313" key="3">
    <source>
        <dbReference type="Proteomes" id="UP000265520"/>
    </source>
</evidence>
<evidence type="ECO:0000256" key="1">
    <source>
        <dbReference type="SAM" id="Coils"/>
    </source>
</evidence>
<dbReference type="EMBL" id="LXQA010861097">
    <property type="protein sequence ID" value="MCI74449.1"/>
    <property type="molecule type" value="Genomic_DNA"/>
</dbReference>
<protein>
    <submittedName>
        <fullName evidence="2">Uncharacterized protein</fullName>
    </submittedName>
</protein>
<proteinExistence type="predicted"/>
<reference evidence="2 3" key="1">
    <citation type="journal article" date="2018" name="Front. Plant Sci.">
        <title>Red Clover (Trifolium pratense) and Zigzag Clover (T. medium) - A Picture of Genomic Similarities and Differences.</title>
        <authorList>
            <person name="Dluhosova J."/>
            <person name="Istvanek J."/>
            <person name="Nedelnik J."/>
            <person name="Repkova J."/>
        </authorList>
    </citation>
    <scope>NUCLEOTIDE SEQUENCE [LARGE SCALE GENOMIC DNA]</scope>
    <source>
        <strain evidence="3">cv. 10/8</strain>
        <tissue evidence="2">Leaf</tissue>
    </source>
</reference>
<accession>A0A392ULF0</accession>
<dbReference type="Proteomes" id="UP000265520">
    <property type="component" value="Unassembled WGS sequence"/>
</dbReference>